<dbReference type="AlphaFoldDB" id="A0A371CR62"/>
<dbReference type="Proteomes" id="UP000256964">
    <property type="component" value="Unassembled WGS sequence"/>
</dbReference>
<evidence type="ECO:0000313" key="2">
    <source>
        <dbReference type="Proteomes" id="UP000256964"/>
    </source>
</evidence>
<sequence length="102" mass="10995">MPPTILNTQRGAHDHTLWPVSESRGWTRDGLSGSSCDTNTLMSGIEVRTTCRPAKRIQVSLILPSRDACAAAAWISAGQPSLRGRLVRVSAPLPVLQNPHAK</sequence>
<accession>A0A371CR62</accession>
<gene>
    <name evidence="1" type="ORF">OH76DRAFT_1268341</name>
</gene>
<keyword evidence="2" id="KW-1185">Reference proteome</keyword>
<evidence type="ECO:0000313" key="1">
    <source>
        <dbReference type="EMBL" id="RDX42773.1"/>
    </source>
</evidence>
<reference evidence="1 2" key="1">
    <citation type="journal article" date="2018" name="Biotechnol. Biofuels">
        <title>Integrative visual omics of the white-rot fungus Polyporus brumalis exposes the biotechnological potential of its oxidative enzymes for delignifying raw plant biomass.</title>
        <authorList>
            <person name="Miyauchi S."/>
            <person name="Rancon A."/>
            <person name="Drula E."/>
            <person name="Hage H."/>
            <person name="Chaduli D."/>
            <person name="Favel A."/>
            <person name="Grisel S."/>
            <person name="Henrissat B."/>
            <person name="Herpoel-Gimbert I."/>
            <person name="Ruiz-Duenas F.J."/>
            <person name="Chevret D."/>
            <person name="Hainaut M."/>
            <person name="Lin J."/>
            <person name="Wang M."/>
            <person name="Pangilinan J."/>
            <person name="Lipzen A."/>
            <person name="Lesage-Meessen L."/>
            <person name="Navarro D."/>
            <person name="Riley R."/>
            <person name="Grigoriev I.V."/>
            <person name="Zhou S."/>
            <person name="Raouche S."/>
            <person name="Rosso M.N."/>
        </authorList>
    </citation>
    <scope>NUCLEOTIDE SEQUENCE [LARGE SCALE GENOMIC DNA]</scope>
    <source>
        <strain evidence="1 2">BRFM 1820</strain>
    </source>
</reference>
<organism evidence="1 2">
    <name type="scientific">Lentinus brumalis</name>
    <dbReference type="NCBI Taxonomy" id="2498619"/>
    <lineage>
        <taxon>Eukaryota</taxon>
        <taxon>Fungi</taxon>
        <taxon>Dikarya</taxon>
        <taxon>Basidiomycota</taxon>
        <taxon>Agaricomycotina</taxon>
        <taxon>Agaricomycetes</taxon>
        <taxon>Polyporales</taxon>
        <taxon>Polyporaceae</taxon>
        <taxon>Lentinus</taxon>
    </lineage>
</organism>
<dbReference type="EMBL" id="KZ857477">
    <property type="protein sequence ID" value="RDX42773.1"/>
    <property type="molecule type" value="Genomic_DNA"/>
</dbReference>
<name>A0A371CR62_9APHY</name>
<protein>
    <submittedName>
        <fullName evidence="1">Uncharacterized protein</fullName>
    </submittedName>
</protein>
<proteinExistence type="predicted"/>